<dbReference type="AlphaFoldDB" id="A0A3S0K6Q0"/>
<evidence type="ECO:0000313" key="2">
    <source>
        <dbReference type="EMBL" id="RTR11224.1"/>
    </source>
</evidence>
<evidence type="ECO:0000313" key="3">
    <source>
        <dbReference type="Proteomes" id="UP000277007"/>
    </source>
</evidence>
<protein>
    <submittedName>
        <fullName evidence="2">DUF2384 domain-containing protein</fullName>
    </submittedName>
</protein>
<organism evidence="2 3">
    <name type="scientific">Azospirillum griseum</name>
    <dbReference type="NCBI Taxonomy" id="2496639"/>
    <lineage>
        <taxon>Bacteria</taxon>
        <taxon>Pseudomonadati</taxon>
        <taxon>Pseudomonadota</taxon>
        <taxon>Alphaproteobacteria</taxon>
        <taxon>Rhodospirillales</taxon>
        <taxon>Azospirillaceae</taxon>
        <taxon>Azospirillum</taxon>
    </lineage>
</organism>
<evidence type="ECO:0000256" key="1">
    <source>
        <dbReference type="SAM" id="MobiDB-lite"/>
    </source>
</evidence>
<dbReference type="EMBL" id="RXMA01000081">
    <property type="protein sequence ID" value="RTR11224.1"/>
    <property type="molecule type" value="Genomic_DNA"/>
</dbReference>
<comment type="caution">
    <text evidence="2">The sequence shown here is derived from an EMBL/GenBank/DDBJ whole genome shotgun (WGS) entry which is preliminary data.</text>
</comment>
<accession>A0A3S0K6Q0</accession>
<feature type="region of interest" description="Disordered" evidence="1">
    <location>
        <begin position="1"/>
        <end position="29"/>
    </location>
</feature>
<gene>
    <name evidence="2" type="ORF">EJ903_26130</name>
</gene>
<name>A0A3S0K6Q0_9PROT</name>
<reference evidence="2 3" key="1">
    <citation type="submission" date="2018-12" db="EMBL/GenBank/DDBJ databases">
        <authorList>
            <person name="Yang Y."/>
        </authorList>
    </citation>
    <scope>NUCLEOTIDE SEQUENCE [LARGE SCALE GENOMIC DNA]</scope>
    <source>
        <strain evidence="2 3">L-25-5w-1</strain>
    </source>
</reference>
<keyword evidence="3" id="KW-1185">Reference proteome</keyword>
<proteinExistence type="predicted"/>
<feature type="compositionally biased region" description="Basic and acidic residues" evidence="1">
    <location>
        <begin position="14"/>
        <end position="29"/>
    </location>
</feature>
<sequence length="29" mass="3416">MSPDPKEWLTAPHPELDGQRPFDVAEHEW</sequence>
<dbReference type="Proteomes" id="UP000277007">
    <property type="component" value="Unassembled WGS sequence"/>
</dbReference>